<dbReference type="InterPro" id="IPR025430">
    <property type="entry name" value="DUF4167"/>
</dbReference>
<evidence type="ECO:0000256" key="1">
    <source>
        <dbReference type="SAM" id="MobiDB-lite"/>
    </source>
</evidence>
<proteinExistence type="predicted"/>
<dbReference type="Pfam" id="PF13763">
    <property type="entry name" value="DUF4167"/>
    <property type="match status" value="1"/>
</dbReference>
<feature type="compositionally biased region" description="Basic residues" evidence="1">
    <location>
        <begin position="208"/>
        <end position="217"/>
    </location>
</feature>
<name>A0A1I3NSW0_9RHOB</name>
<sequence>MDRAENRTHMRPSQKSNRNRGKNNRPKGLGNVVNRVFESAGPEGKVRGTPQQIIDKYEQLARDAQTAGDRVTAENFLQHAEHYLRLLSAAQAEQQAHQQQNQPSGQQPHMNGHARRDDDEGRQPQPSGEQPEAAPAESRAESRSESRRDDAPRAEGGKPEGAGKRSRKSDAAKEAEASAGMETIESDGPDDGSSLVATPEAPEEAPRPRARRRRTRRDKPADGEAQASDEPKGDADAAAVSG</sequence>
<feature type="compositionally biased region" description="Basic and acidic residues" evidence="1">
    <location>
        <begin position="138"/>
        <end position="176"/>
    </location>
</feature>
<keyword evidence="4" id="KW-1185">Reference proteome</keyword>
<accession>A0A1I3NSW0</accession>
<feature type="compositionally biased region" description="Low complexity" evidence="1">
    <location>
        <begin position="89"/>
        <end position="107"/>
    </location>
</feature>
<dbReference type="AlphaFoldDB" id="A0A1I3NSW0"/>
<organism evidence="3 4">
    <name type="scientific">Albimonas pacifica</name>
    <dbReference type="NCBI Taxonomy" id="1114924"/>
    <lineage>
        <taxon>Bacteria</taxon>
        <taxon>Pseudomonadati</taxon>
        <taxon>Pseudomonadota</taxon>
        <taxon>Alphaproteobacteria</taxon>
        <taxon>Rhodobacterales</taxon>
        <taxon>Paracoccaceae</taxon>
        <taxon>Albimonas</taxon>
    </lineage>
</organism>
<evidence type="ECO:0000313" key="4">
    <source>
        <dbReference type="Proteomes" id="UP000199377"/>
    </source>
</evidence>
<feature type="region of interest" description="Disordered" evidence="1">
    <location>
        <begin position="1"/>
        <end position="51"/>
    </location>
</feature>
<evidence type="ECO:0000259" key="2">
    <source>
        <dbReference type="Pfam" id="PF13763"/>
    </source>
</evidence>
<protein>
    <recommendedName>
        <fullName evidence="2">DUF4167 domain-containing protein</fullName>
    </recommendedName>
</protein>
<feature type="region of interest" description="Disordered" evidence="1">
    <location>
        <begin position="88"/>
        <end position="242"/>
    </location>
</feature>
<dbReference type="EMBL" id="FOQH01000014">
    <property type="protein sequence ID" value="SFJ12375.1"/>
    <property type="molecule type" value="Genomic_DNA"/>
</dbReference>
<evidence type="ECO:0000313" key="3">
    <source>
        <dbReference type="EMBL" id="SFJ12375.1"/>
    </source>
</evidence>
<feature type="compositionally biased region" description="Basic residues" evidence="1">
    <location>
        <begin position="9"/>
        <end position="25"/>
    </location>
</feature>
<dbReference type="STRING" id="1114924.SAMN05216258_11463"/>
<feature type="domain" description="DUF4167" evidence="2">
    <location>
        <begin position="18"/>
        <end position="92"/>
    </location>
</feature>
<reference evidence="3 4" key="1">
    <citation type="submission" date="2016-10" db="EMBL/GenBank/DDBJ databases">
        <authorList>
            <person name="de Groot N.N."/>
        </authorList>
    </citation>
    <scope>NUCLEOTIDE SEQUENCE [LARGE SCALE GENOMIC DNA]</scope>
    <source>
        <strain evidence="3 4">CGMCC 1.11030</strain>
    </source>
</reference>
<gene>
    <name evidence="3" type="ORF">SAMN05216258_11463</name>
</gene>
<dbReference type="Proteomes" id="UP000199377">
    <property type="component" value="Unassembled WGS sequence"/>
</dbReference>